<dbReference type="GO" id="GO:0016740">
    <property type="term" value="F:transferase activity"/>
    <property type="evidence" value="ECO:0007669"/>
    <property type="project" value="UniProtKB-KW"/>
</dbReference>
<dbReference type="STRING" id="933059.SAMN04488103_101738"/>
<dbReference type="AlphaFoldDB" id="A0A1H8A486"/>
<dbReference type="Pfam" id="PF00117">
    <property type="entry name" value="GATase"/>
    <property type="match status" value="1"/>
</dbReference>
<name>A0A1H8A486_9RHOB</name>
<dbReference type="CDD" id="cd01741">
    <property type="entry name" value="GATase1_1"/>
    <property type="match status" value="1"/>
</dbReference>
<dbReference type="InterPro" id="IPR029062">
    <property type="entry name" value="Class_I_gatase-like"/>
</dbReference>
<gene>
    <name evidence="2" type="ORF">SAMN04488103_101738</name>
</gene>
<proteinExistence type="predicted"/>
<sequence length="238" mass="25471">MQICIYEADRPAPDQQPRFGTYADMFERWLGAALPEARFTRVHVAAGEPPPPPGSTDGVLITGSRAGVPDRQPWAEALIPHLHALRDAGTPIAGICFGHQLMAQAFGGTVARAARGWTIGRHLHDPTPAGAALFGPSPLAAVSVHQDQVITAPPGAQLLLRSDASPHGGFRYPFPALSVQFHPEFGADYVDMVLDAGLGMRFTPEILAEAQKDLHDPLDADLVAQGFARFFRAPHPEG</sequence>
<reference evidence="2 3" key="1">
    <citation type="submission" date="2016-10" db="EMBL/GenBank/DDBJ databases">
        <authorList>
            <person name="de Groot N.N."/>
        </authorList>
    </citation>
    <scope>NUCLEOTIDE SEQUENCE [LARGE SCALE GENOMIC DNA]</scope>
    <source>
        <strain evidence="2 3">DSM 3857</strain>
    </source>
</reference>
<evidence type="ECO:0000313" key="2">
    <source>
        <dbReference type="EMBL" id="SEM64714.1"/>
    </source>
</evidence>
<dbReference type="RefSeq" id="WP_091296843.1">
    <property type="nucleotide sequence ID" value="NZ_FOCE01000001.1"/>
</dbReference>
<feature type="domain" description="Glutamine amidotransferase" evidence="1">
    <location>
        <begin position="57"/>
        <end position="185"/>
    </location>
</feature>
<dbReference type="PANTHER" id="PTHR42695:SF5">
    <property type="entry name" value="GLUTAMINE AMIDOTRANSFERASE YLR126C-RELATED"/>
    <property type="match status" value="1"/>
</dbReference>
<keyword evidence="2" id="KW-0808">Transferase</keyword>
<protein>
    <submittedName>
        <fullName evidence="2">GMP synthase-Glutamine amidotransferase</fullName>
    </submittedName>
</protein>
<evidence type="ECO:0000313" key="3">
    <source>
        <dbReference type="Proteomes" id="UP000198761"/>
    </source>
</evidence>
<dbReference type="InterPro" id="IPR044992">
    <property type="entry name" value="ChyE-like"/>
</dbReference>
<accession>A0A1H8A486</accession>
<keyword evidence="3" id="KW-1185">Reference proteome</keyword>
<evidence type="ECO:0000259" key="1">
    <source>
        <dbReference type="Pfam" id="PF00117"/>
    </source>
</evidence>
<keyword evidence="2" id="KW-0315">Glutamine amidotransferase</keyword>
<dbReference type="OrthoDB" id="7365442at2"/>
<dbReference type="GO" id="GO:0005829">
    <property type="term" value="C:cytosol"/>
    <property type="evidence" value="ECO:0007669"/>
    <property type="project" value="TreeGrafter"/>
</dbReference>
<organism evidence="2 3">
    <name type="scientific">Gemmobacter aquatilis</name>
    <dbReference type="NCBI Taxonomy" id="933059"/>
    <lineage>
        <taxon>Bacteria</taxon>
        <taxon>Pseudomonadati</taxon>
        <taxon>Pseudomonadota</taxon>
        <taxon>Alphaproteobacteria</taxon>
        <taxon>Rhodobacterales</taxon>
        <taxon>Paracoccaceae</taxon>
        <taxon>Gemmobacter</taxon>
    </lineage>
</organism>
<dbReference type="Gene3D" id="3.40.50.880">
    <property type="match status" value="1"/>
</dbReference>
<dbReference type="PANTHER" id="PTHR42695">
    <property type="entry name" value="GLUTAMINE AMIDOTRANSFERASE YLR126C-RELATED"/>
    <property type="match status" value="1"/>
</dbReference>
<dbReference type="EMBL" id="FOCE01000001">
    <property type="protein sequence ID" value="SEM64714.1"/>
    <property type="molecule type" value="Genomic_DNA"/>
</dbReference>
<dbReference type="InterPro" id="IPR017926">
    <property type="entry name" value="GATASE"/>
</dbReference>
<dbReference type="Proteomes" id="UP000198761">
    <property type="component" value="Unassembled WGS sequence"/>
</dbReference>
<dbReference type="PROSITE" id="PS51273">
    <property type="entry name" value="GATASE_TYPE_1"/>
    <property type="match status" value="1"/>
</dbReference>
<dbReference type="SUPFAM" id="SSF52317">
    <property type="entry name" value="Class I glutamine amidotransferase-like"/>
    <property type="match status" value="1"/>
</dbReference>